<dbReference type="EC" id="2.7.11.1" evidence="4"/>
<keyword evidence="10 23" id="KW-0812">Transmembrane</keyword>
<dbReference type="GO" id="GO:0005524">
    <property type="term" value="F:ATP binding"/>
    <property type="evidence" value="ECO:0007669"/>
    <property type="project" value="UniProtKB-UniRule"/>
</dbReference>
<evidence type="ECO:0000256" key="9">
    <source>
        <dbReference type="ARBA" id="ARBA00022679"/>
    </source>
</evidence>
<reference evidence="26" key="1">
    <citation type="submission" date="2022-12" db="EMBL/GenBank/DDBJ databases">
        <title>Draft genome assemblies for two species of Escallonia (Escalloniales).</title>
        <authorList>
            <person name="Chanderbali A."/>
            <person name="Dervinis C."/>
            <person name="Anghel I."/>
            <person name="Soltis D."/>
            <person name="Soltis P."/>
            <person name="Zapata F."/>
        </authorList>
    </citation>
    <scope>NUCLEOTIDE SEQUENCE</scope>
    <source>
        <strain evidence="26">UCBG92.1500</strain>
        <tissue evidence="26">Leaf</tissue>
    </source>
</reference>
<dbReference type="SMART" id="SM00220">
    <property type="entry name" value="S_TKc"/>
    <property type="match status" value="1"/>
</dbReference>
<evidence type="ECO:0000313" key="26">
    <source>
        <dbReference type="EMBL" id="KAK2981036.1"/>
    </source>
</evidence>
<dbReference type="Gene3D" id="3.80.10.10">
    <property type="entry name" value="Ribonuclease Inhibitor"/>
    <property type="match status" value="2"/>
</dbReference>
<evidence type="ECO:0000256" key="18">
    <source>
        <dbReference type="ARBA" id="ARBA00023170"/>
    </source>
</evidence>
<protein>
    <recommendedName>
        <fullName evidence="4">non-specific serine/threonine protein kinase</fullName>
        <ecNumber evidence="4">2.7.11.1</ecNumber>
    </recommendedName>
</protein>
<evidence type="ECO:0000256" key="11">
    <source>
        <dbReference type="ARBA" id="ARBA00022729"/>
    </source>
</evidence>
<dbReference type="GO" id="GO:0005886">
    <property type="term" value="C:plasma membrane"/>
    <property type="evidence" value="ECO:0007669"/>
    <property type="project" value="UniProtKB-SubCell"/>
</dbReference>
<dbReference type="InterPro" id="IPR051809">
    <property type="entry name" value="Plant_receptor-like_S/T_kinase"/>
</dbReference>
<dbReference type="InterPro" id="IPR011009">
    <property type="entry name" value="Kinase-like_dom_sf"/>
</dbReference>
<evidence type="ECO:0000256" key="23">
    <source>
        <dbReference type="SAM" id="Phobius"/>
    </source>
</evidence>
<dbReference type="PROSITE" id="PS50011">
    <property type="entry name" value="PROTEIN_KINASE_DOM"/>
    <property type="match status" value="1"/>
</dbReference>
<dbReference type="Gene3D" id="1.10.510.10">
    <property type="entry name" value="Transferase(Phosphotransferase) domain 1"/>
    <property type="match status" value="1"/>
</dbReference>
<keyword evidence="5" id="KW-1003">Cell membrane</keyword>
<evidence type="ECO:0000256" key="19">
    <source>
        <dbReference type="ARBA" id="ARBA00023180"/>
    </source>
</evidence>
<feature type="transmembrane region" description="Helical" evidence="23">
    <location>
        <begin position="553"/>
        <end position="578"/>
    </location>
</feature>
<keyword evidence="7" id="KW-0597">Phosphoprotein</keyword>
<comment type="catalytic activity">
    <reaction evidence="21">
        <text>L-seryl-[protein] + ATP = O-phospho-L-seryl-[protein] + ADP + H(+)</text>
        <dbReference type="Rhea" id="RHEA:17989"/>
        <dbReference type="Rhea" id="RHEA-COMP:9863"/>
        <dbReference type="Rhea" id="RHEA-COMP:11604"/>
        <dbReference type="ChEBI" id="CHEBI:15378"/>
        <dbReference type="ChEBI" id="CHEBI:29999"/>
        <dbReference type="ChEBI" id="CHEBI:30616"/>
        <dbReference type="ChEBI" id="CHEBI:83421"/>
        <dbReference type="ChEBI" id="CHEBI:456216"/>
        <dbReference type="EC" id="2.7.11.1"/>
    </reaction>
</comment>
<evidence type="ECO:0000256" key="14">
    <source>
        <dbReference type="ARBA" id="ARBA00022777"/>
    </source>
</evidence>
<dbReference type="GO" id="GO:0006952">
    <property type="term" value="P:defense response"/>
    <property type="evidence" value="ECO:0007669"/>
    <property type="project" value="UniProtKB-ARBA"/>
</dbReference>
<dbReference type="Gene3D" id="3.30.200.20">
    <property type="entry name" value="Phosphorylase Kinase, domain 1"/>
    <property type="match status" value="1"/>
</dbReference>
<evidence type="ECO:0000256" key="20">
    <source>
        <dbReference type="ARBA" id="ARBA00047899"/>
    </source>
</evidence>
<keyword evidence="19" id="KW-0325">Glycoprotein</keyword>
<dbReference type="Pfam" id="PF13855">
    <property type="entry name" value="LRR_8"/>
    <property type="match status" value="1"/>
</dbReference>
<dbReference type="AlphaFoldDB" id="A0AA88REX5"/>
<comment type="subcellular location">
    <subcellularLocation>
        <location evidence="1">Cell membrane</location>
        <topology evidence="1">Single-pass membrane protein</topology>
    </subcellularLocation>
    <subcellularLocation>
        <location evidence="2">Membrane</location>
        <topology evidence="2">Single-pass type I membrane protein</topology>
    </subcellularLocation>
</comment>
<feature type="domain" description="Protein kinase" evidence="25">
    <location>
        <begin position="611"/>
        <end position="885"/>
    </location>
</feature>
<evidence type="ECO:0000256" key="6">
    <source>
        <dbReference type="ARBA" id="ARBA00022527"/>
    </source>
</evidence>
<dbReference type="InterPro" id="IPR001611">
    <property type="entry name" value="Leu-rich_rpt"/>
</dbReference>
<dbReference type="Proteomes" id="UP001187471">
    <property type="component" value="Unassembled WGS sequence"/>
</dbReference>
<comment type="similarity">
    <text evidence="3">Belongs to the protein kinase superfamily. Ser/Thr protein kinase family.</text>
</comment>
<dbReference type="PANTHER" id="PTHR27008:SF596">
    <property type="entry name" value="OS02G0215500 PROTEIN"/>
    <property type="match status" value="1"/>
</dbReference>
<dbReference type="InterPro" id="IPR013210">
    <property type="entry name" value="LRR_N_plant-typ"/>
</dbReference>
<dbReference type="FunFam" id="1.10.510.10:FF:000358">
    <property type="entry name" value="Putative leucine-rich repeat receptor-like serine/threonine-protein kinase"/>
    <property type="match status" value="1"/>
</dbReference>
<evidence type="ECO:0000256" key="12">
    <source>
        <dbReference type="ARBA" id="ARBA00022737"/>
    </source>
</evidence>
<evidence type="ECO:0000256" key="4">
    <source>
        <dbReference type="ARBA" id="ARBA00012513"/>
    </source>
</evidence>
<feature type="binding site" evidence="22">
    <location>
        <position position="640"/>
    </location>
    <ligand>
        <name>ATP</name>
        <dbReference type="ChEBI" id="CHEBI:30616"/>
    </ligand>
</feature>
<dbReference type="FunFam" id="3.30.200.20:FF:000432">
    <property type="entry name" value="LRR receptor-like serine/threonine-protein kinase EFR"/>
    <property type="match status" value="1"/>
</dbReference>
<evidence type="ECO:0000256" key="3">
    <source>
        <dbReference type="ARBA" id="ARBA00008684"/>
    </source>
</evidence>
<gene>
    <name evidence="26" type="ORF">RJ640_005928</name>
</gene>
<evidence type="ECO:0000256" key="5">
    <source>
        <dbReference type="ARBA" id="ARBA00022475"/>
    </source>
</evidence>
<accession>A0AA88REX5</accession>
<keyword evidence="15 22" id="KW-0067">ATP-binding</keyword>
<dbReference type="InterPro" id="IPR017441">
    <property type="entry name" value="Protein_kinase_ATP_BS"/>
</dbReference>
<dbReference type="GO" id="GO:0051707">
    <property type="term" value="P:response to other organism"/>
    <property type="evidence" value="ECO:0007669"/>
    <property type="project" value="UniProtKB-ARBA"/>
</dbReference>
<evidence type="ECO:0000256" key="2">
    <source>
        <dbReference type="ARBA" id="ARBA00004479"/>
    </source>
</evidence>
<evidence type="ECO:0000256" key="8">
    <source>
        <dbReference type="ARBA" id="ARBA00022614"/>
    </source>
</evidence>
<dbReference type="SUPFAM" id="SSF56112">
    <property type="entry name" value="Protein kinase-like (PK-like)"/>
    <property type="match status" value="1"/>
</dbReference>
<name>A0AA88REX5_9ASTE</name>
<comment type="caution">
    <text evidence="26">The sequence shown here is derived from an EMBL/GenBank/DDBJ whole genome shotgun (WGS) entry which is preliminary data.</text>
</comment>
<evidence type="ECO:0000256" key="1">
    <source>
        <dbReference type="ARBA" id="ARBA00004162"/>
    </source>
</evidence>
<evidence type="ECO:0000256" key="15">
    <source>
        <dbReference type="ARBA" id="ARBA00022840"/>
    </source>
</evidence>
<evidence type="ECO:0000256" key="10">
    <source>
        <dbReference type="ARBA" id="ARBA00022692"/>
    </source>
</evidence>
<keyword evidence="27" id="KW-1185">Reference proteome</keyword>
<dbReference type="InterPro" id="IPR032675">
    <property type="entry name" value="LRR_dom_sf"/>
</dbReference>
<keyword evidence="17 23" id="KW-0472">Membrane</keyword>
<dbReference type="GO" id="GO:0004674">
    <property type="term" value="F:protein serine/threonine kinase activity"/>
    <property type="evidence" value="ECO:0007669"/>
    <property type="project" value="UniProtKB-KW"/>
</dbReference>
<evidence type="ECO:0000259" key="25">
    <source>
        <dbReference type="PROSITE" id="PS50011"/>
    </source>
</evidence>
<dbReference type="EMBL" id="JAVXUO010001570">
    <property type="protein sequence ID" value="KAK2981036.1"/>
    <property type="molecule type" value="Genomic_DNA"/>
</dbReference>
<keyword evidence="9" id="KW-0808">Transferase</keyword>
<keyword evidence="8" id="KW-0433">Leucine-rich repeat</keyword>
<evidence type="ECO:0000256" key="7">
    <source>
        <dbReference type="ARBA" id="ARBA00022553"/>
    </source>
</evidence>
<evidence type="ECO:0000256" key="17">
    <source>
        <dbReference type="ARBA" id="ARBA00023136"/>
    </source>
</evidence>
<evidence type="ECO:0000313" key="27">
    <source>
        <dbReference type="Proteomes" id="UP001187471"/>
    </source>
</evidence>
<dbReference type="PROSITE" id="PS00107">
    <property type="entry name" value="PROTEIN_KINASE_ATP"/>
    <property type="match status" value="1"/>
</dbReference>
<dbReference type="InterPro" id="IPR003591">
    <property type="entry name" value="Leu-rich_rpt_typical-subtyp"/>
</dbReference>
<evidence type="ECO:0000256" key="24">
    <source>
        <dbReference type="SAM" id="SignalP"/>
    </source>
</evidence>
<feature type="chain" id="PRO_5041688509" description="non-specific serine/threonine protein kinase" evidence="24">
    <location>
        <begin position="23"/>
        <end position="928"/>
    </location>
</feature>
<evidence type="ECO:0000256" key="16">
    <source>
        <dbReference type="ARBA" id="ARBA00022989"/>
    </source>
</evidence>
<comment type="catalytic activity">
    <reaction evidence="20">
        <text>L-threonyl-[protein] + ATP = O-phospho-L-threonyl-[protein] + ADP + H(+)</text>
        <dbReference type="Rhea" id="RHEA:46608"/>
        <dbReference type="Rhea" id="RHEA-COMP:11060"/>
        <dbReference type="Rhea" id="RHEA-COMP:11605"/>
        <dbReference type="ChEBI" id="CHEBI:15378"/>
        <dbReference type="ChEBI" id="CHEBI:30013"/>
        <dbReference type="ChEBI" id="CHEBI:30616"/>
        <dbReference type="ChEBI" id="CHEBI:61977"/>
        <dbReference type="ChEBI" id="CHEBI:456216"/>
        <dbReference type="EC" id="2.7.11.1"/>
    </reaction>
</comment>
<dbReference type="SUPFAM" id="SSF52058">
    <property type="entry name" value="L domain-like"/>
    <property type="match status" value="2"/>
</dbReference>
<feature type="signal peptide" evidence="24">
    <location>
        <begin position="1"/>
        <end position="22"/>
    </location>
</feature>
<organism evidence="26 27">
    <name type="scientific">Escallonia rubra</name>
    <dbReference type="NCBI Taxonomy" id="112253"/>
    <lineage>
        <taxon>Eukaryota</taxon>
        <taxon>Viridiplantae</taxon>
        <taxon>Streptophyta</taxon>
        <taxon>Embryophyta</taxon>
        <taxon>Tracheophyta</taxon>
        <taxon>Spermatophyta</taxon>
        <taxon>Magnoliopsida</taxon>
        <taxon>eudicotyledons</taxon>
        <taxon>Gunneridae</taxon>
        <taxon>Pentapetalae</taxon>
        <taxon>asterids</taxon>
        <taxon>campanulids</taxon>
        <taxon>Escalloniales</taxon>
        <taxon>Escalloniaceae</taxon>
        <taxon>Escallonia</taxon>
    </lineage>
</organism>
<keyword evidence="13 22" id="KW-0547">Nucleotide-binding</keyword>
<dbReference type="InterPro" id="IPR008271">
    <property type="entry name" value="Ser/Thr_kinase_AS"/>
</dbReference>
<dbReference type="FunFam" id="3.80.10.10:FF:000288">
    <property type="entry name" value="LRR receptor-like serine/threonine-protein kinase EFR"/>
    <property type="match status" value="1"/>
</dbReference>
<dbReference type="PANTHER" id="PTHR27008">
    <property type="entry name" value="OS04G0122200 PROTEIN"/>
    <property type="match status" value="1"/>
</dbReference>
<dbReference type="SMART" id="SM00369">
    <property type="entry name" value="LRR_TYP"/>
    <property type="match status" value="6"/>
</dbReference>
<keyword evidence="14" id="KW-0418">Kinase</keyword>
<evidence type="ECO:0000256" key="22">
    <source>
        <dbReference type="PROSITE-ProRule" id="PRU10141"/>
    </source>
</evidence>
<dbReference type="FunFam" id="3.80.10.10:FF:000627">
    <property type="entry name" value="Probable leucine-rich repeat receptor-like protein kinase At2g33170"/>
    <property type="match status" value="1"/>
</dbReference>
<keyword evidence="18" id="KW-0675">Receptor</keyword>
<keyword evidence="12" id="KW-0677">Repeat</keyword>
<keyword evidence="16 23" id="KW-1133">Transmembrane helix</keyword>
<evidence type="ECO:0000256" key="13">
    <source>
        <dbReference type="ARBA" id="ARBA00022741"/>
    </source>
</evidence>
<dbReference type="Pfam" id="PF00560">
    <property type="entry name" value="LRR_1"/>
    <property type="match status" value="4"/>
</dbReference>
<dbReference type="InterPro" id="IPR000719">
    <property type="entry name" value="Prot_kinase_dom"/>
</dbReference>
<keyword evidence="6" id="KW-0723">Serine/threonine-protein kinase</keyword>
<keyword evidence="11 24" id="KW-0732">Signal</keyword>
<evidence type="ECO:0000256" key="21">
    <source>
        <dbReference type="ARBA" id="ARBA00048679"/>
    </source>
</evidence>
<dbReference type="Pfam" id="PF00069">
    <property type="entry name" value="Pkinase"/>
    <property type="match status" value="1"/>
</dbReference>
<sequence>MTLLRSFLFFFPVLHLASHSTGTITSTSRANETDRLALLAIKLKIKNDPQGIMSLWNESFHFCRWEGVTCGRRHSRVTILDLSSRGLVGSLSPSLGNLTFLRELRLANNSLEGKIPPEIGRLFRLQQLRLDNNSFEGEIPANLSHCSKLQYLFLPGNKLFHGSLPPGLGVMLPRLQYFGLYGNNLAGPLPVSISNCSRLGYLELGMNSFSGKVGINFGDLQYLYKLNLELNSLGSGKHGEMDFIASMPNCSSLKGISLAGNQFKGVLPVSVGNFSPQFQYLYLNENLIYGSVPSMIGNVVGLIYLGLSYNQLTGTIPSSIGNLQNLQILKLEGNYLSGMIPDSLGNLSFLSDIDLSNNRLEGVLPLSLGNWPRMAELNLSLNNLTGNIHKQLFALSTPSLSLSLAHNQFSGPLPAEIGKLKALVQVDLSENGLSGEIPSSLGDCTSLQIIYFGRNFFQGSIPPSLQTLRGLSNFDLSHNNLSGHIPRFLEQFALDTLDLSFNNFDGEVPTKGAFANLSVIALVGNNRLCGGVPELQLPNCTIKGSKTHGKLSIALTLVISIGCALVGLVLGLGFLLCWCKKRKDVQQPGSMFKEPFLKVSYARLFKATDGFSSANLIGVGSFGSVYKGILDQEGGFVAVKVLNLQIGGSSKSFTAECEAMRNVRHRNLVKIITSCSSADFQGNDFKALVFEFMTNGNLERWLHPNNERLDMQDSLQHLSLIQRINIALDVAIALDYLHNRCQTPIIHRDLKPGNILLDHDMIAHLGDFGLSKFLPEPSNPNQSTSSGIKGTIGYMPPEYGFGSEVSTYGDVYSFGILLLEMLTGKTPTDPMFQEDLNLHKLALTALPDNIMKIVEPILLSDDEEELTPAAAVNSNRCEARRRDYRECLVSLIKIGVSCSVESPQDRMDINNAIHELNSVRSILQRTRD</sequence>
<dbReference type="Pfam" id="PF08263">
    <property type="entry name" value="LRRNT_2"/>
    <property type="match status" value="1"/>
</dbReference>
<dbReference type="PROSITE" id="PS00108">
    <property type="entry name" value="PROTEIN_KINASE_ST"/>
    <property type="match status" value="1"/>
</dbReference>
<proteinExistence type="inferred from homology"/>